<evidence type="ECO:0000313" key="2">
    <source>
        <dbReference type="EMBL" id="CAI6094390.1"/>
    </source>
</evidence>
<protein>
    <submittedName>
        <fullName evidence="2">Uncharacterized protein</fullName>
    </submittedName>
</protein>
<dbReference type="AlphaFoldDB" id="A0AA35MC16"/>
<feature type="compositionally biased region" description="Low complexity" evidence="1">
    <location>
        <begin position="373"/>
        <end position="384"/>
    </location>
</feature>
<feature type="region of interest" description="Disordered" evidence="1">
    <location>
        <begin position="364"/>
        <end position="389"/>
    </location>
</feature>
<comment type="caution">
    <text evidence="2">The sequence shown here is derived from an EMBL/GenBank/DDBJ whole genome shotgun (WGS) entry which is preliminary data.</text>
</comment>
<evidence type="ECO:0000313" key="3">
    <source>
        <dbReference type="Proteomes" id="UP001160390"/>
    </source>
</evidence>
<reference evidence="2" key="1">
    <citation type="submission" date="2023-01" db="EMBL/GenBank/DDBJ databases">
        <authorList>
            <person name="Piombo E."/>
        </authorList>
    </citation>
    <scope>NUCLEOTIDE SEQUENCE</scope>
</reference>
<dbReference type="EMBL" id="CABFNP030001256">
    <property type="protein sequence ID" value="CAI6094390.1"/>
    <property type="molecule type" value="Genomic_DNA"/>
</dbReference>
<evidence type="ECO:0000256" key="1">
    <source>
        <dbReference type="SAM" id="MobiDB-lite"/>
    </source>
</evidence>
<keyword evidence="3" id="KW-1185">Reference proteome</keyword>
<dbReference type="Proteomes" id="UP001160390">
    <property type="component" value="Unassembled WGS sequence"/>
</dbReference>
<proteinExistence type="predicted"/>
<sequence>MIKRNSKNKTPGEIINQVFNTFLNSFLLTLEILEELLPLLHGHHSQSISHTLPSGTLVVANQGGNFLGKVLVLERLNLLSDLLPLRLVPLGYSLVVLLPVIDARPALQEVQVLGALLALLSSALVGDRSQGAGGHLPEDELLVESSAQTPVEEAAGVDPLKLVTDDTLGLHASSTVVKVSVLGSNLGVDGQQLLLTLSHLLLNLFRLVGGEILVLELLLEVGVGLIQAGNGCQLLVFAVLDTDDTIRLQDTTTGLFISIHLHCLTEGRNVDEDGLFILDEGVDNERTVLENLVVHVALTTRETTPVGKDHQRQLLTIVEVIDSLSSLEGRVGVPDTTSLLADLLDRVGVGRVGRGDVLDCASLDSNDTHGDTTKTSTTNHNGTSPTAKSLDKGVFVEETALEASIILSLTTDQPANIIRLLLGRGVDDITIPLINDGAQRDGVIALVRYKRHPLNNLGDTSEIIVGSHVRDTVAVHDLSATKLQIGSVDFTSKQVVQGRGTCQDNGLALDLDDTLAQTNKSDGEDVVVRSAGSTGNKTRASQALDTQTILLSNNSDNLESLLTPLGDLLGNNGMLEPSLGLLIQVQVTEASIWLAGIVPCNLEVRHQLFSQAQAGTGVGGEVNARNSKLAGEFSALVEEVILLGTERTNLVGNVVGDNNEATSARILRGTSTEDPTNHTARVGSRFAIDLLQVVLVIEDKLGEGEALASLGLLGSQGRLLLDGLGPRVLNSLTEELGEIVNVLGSHKMGLVSLGLQPVLGGVWGGNSHQVHRALVLGTANALEDPFSLLRLALGIQVDIDNETRSVGNDNTERVRSAGLGVSADNADFDLSHTESPSTDSEAVQEALQTLLDIARVKLEDRREVHEDVVQIGTVVASDLQSIENIVDDTVGLGDQVLSGRDLVSQTARANDGTGEVSLVGVDSLAKGLVNVDVFVFREYRLDVELGKAGQFQLEGQGRLHVTNTVVLIVLRTTECVVARVRSVAVSTDEGQTTNATSKQIFLERSNQGVEAVKGLLIIGSLGISNCNIDNS</sequence>
<gene>
    <name evidence="2" type="ORF">CCHLO57077_00009221</name>
</gene>
<organism evidence="2 3">
    <name type="scientific">Clonostachys chloroleuca</name>
    <dbReference type="NCBI Taxonomy" id="1926264"/>
    <lineage>
        <taxon>Eukaryota</taxon>
        <taxon>Fungi</taxon>
        <taxon>Dikarya</taxon>
        <taxon>Ascomycota</taxon>
        <taxon>Pezizomycotina</taxon>
        <taxon>Sordariomycetes</taxon>
        <taxon>Hypocreomycetidae</taxon>
        <taxon>Hypocreales</taxon>
        <taxon>Bionectriaceae</taxon>
        <taxon>Clonostachys</taxon>
    </lineage>
</organism>
<name>A0AA35MC16_9HYPO</name>
<accession>A0AA35MC16</accession>